<gene>
    <name evidence="19" type="primary">cobS</name>
    <name evidence="20" type="ORF">CCALI_00157</name>
</gene>
<dbReference type="PANTHER" id="PTHR34148:SF1">
    <property type="entry name" value="ADENOSYLCOBINAMIDE-GDP RIBAZOLETRANSFERASE"/>
    <property type="match status" value="1"/>
</dbReference>
<evidence type="ECO:0000256" key="15">
    <source>
        <dbReference type="ARBA" id="ARBA00032605"/>
    </source>
</evidence>
<evidence type="ECO:0000256" key="17">
    <source>
        <dbReference type="ARBA" id="ARBA00048623"/>
    </source>
</evidence>
<dbReference type="GO" id="GO:0009236">
    <property type="term" value="P:cobalamin biosynthetic process"/>
    <property type="evidence" value="ECO:0007669"/>
    <property type="project" value="UniProtKB-UniRule"/>
</dbReference>
<evidence type="ECO:0000256" key="1">
    <source>
        <dbReference type="ARBA" id="ARBA00001946"/>
    </source>
</evidence>
<comment type="subcellular location">
    <subcellularLocation>
        <location evidence="2 19">Cell membrane</location>
        <topology evidence="2 19">Multi-pass membrane protein</topology>
    </subcellularLocation>
</comment>
<feature type="transmembrane region" description="Helical" evidence="19">
    <location>
        <begin position="125"/>
        <end position="146"/>
    </location>
</feature>
<evidence type="ECO:0000256" key="2">
    <source>
        <dbReference type="ARBA" id="ARBA00004651"/>
    </source>
</evidence>
<keyword evidence="11 19" id="KW-0460">Magnesium</keyword>
<reference evidence="21" key="1">
    <citation type="submission" date="2013-03" db="EMBL/GenBank/DDBJ databases">
        <title>Genome sequence of Chthonomonas calidirosea, the first sequenced genome from the Armatimonadetes phylum (formally candidate division OP10).</title>
        <authorList>
            <person name="Lee K.C.Y."/>
            <person name="Morgan X.C."/>
            <person name="Dunfield P.F."/>
            <person name="Tamas I."/>
            <person name="Houghton K.M."/>
            <person name="Vyssotski M."/>
            <person name="Ryan J.L.J."/>
            <person name="Lagutin K."/>
            <person name="McDonald I.R."/>
            <person name="Stott M.B."/>
        </authorList>
    </citation>
    <scope>NUCLEOTIDE SEQUENCE [LARGE SCALE GENOMIC DNA]</scope>
    <source>
        <strain evidence="21">DSM 23976 / ICMP 18418 / T49</strain>
    </source>
</reference>
<dbReference type="PANTHER" id="PTHR34148">
    <property type="entry name" value="ADENOSYLCOBINAMIDE-GDP RIBAZOLETRANSFERASE"/>
    <property type="match status" value="1"/>
</dbReference>
<evidence type="ECO:0000313" key="20">
    <source>
        <dbReference type="EMBL" id="CCW33995.1"/>
    </source>
</evidence>
<keyword evidence="7 19" id="KW-1003">Cell membrane</keyword>
<dbReference type="AlphaFoldDB" id="S0ESR1"/>
<evidence type="ECO:0000256" key="10">
    <source>
        <dbReference type="ARBA" id="ARBA00022692"/>
    </source>
</evidence>
<dbReference type="EMBL" id="HF951689">
    <property type="protein sequence ID" value="CCW33995.1"/>
    <property type="molecule type" value="Genomic_DNA"/>
</dbReference>
<feature type="transmembrane region" description="Helical" evidence="19">
    <location>
        <begin position="50"/>
        <end position="70"/>
    </location>
</feature>
<comment type="catalytic activity">
    <reaction evidence="18 19">
        <text>alpha-ribazole 5'-phosphate + adenosylcob(III)inamide-GDP = adenosylcob(III)alamin 5'-phosphate + GMP + H(+)</text>
        <dbReference type="Rhea" id="RHEA:23560"/>
        <dbReference type="ChEBI" id="CHEBI:15378"/>
        <dbReference type="ChEBI" id="CHEBI:57918"/>
        <dbReference type="ChEBI" id="CHEBI:58115"/>
        <dbReference type="ChEBI" id="CHEBI:60487"/>
        <dbReference type="ChEBI" id="CHEBI:60493"/>
        <dbReference type="EC" id="2.7.8.26"/>
    </reaction>
</comment>
<dbReference type="InParanoid" id="S0ESR1"/>
<comment type="pathway">
    <text evidence="3 19">Cofactor biosynthesis; adenosylcobalamin biosynthesis; adenosylcobalamin from cob(II)yrinate a,c-diamide: step 7/7.</text>
</comment>
<evidence type="ECO:0000256" key="13">
    <source>
        <dbReference type="ARBA" id="ARBA00023136"/>
    </source>
</evidence>
<evidence type="ECO:0000256" key="8">
    <source>
        <dbReference type="ARBA" id="ARBA00022573"/>
    </source>
</evidence>
<evidence type="ECO:0000256" key="19">
    <source>
        <dbReference type="HAMAP-Rule" id="MF_00719"/>
    </source>
</evidence>
<evidence type="ECO:0000256" key="3">
    <source>
        <dbReference type="ARBA" id="ARBA00004663"/>
    </source>
</evidence>
<evidence type="ECO:0000313" key="21">
    <source>
        <dbReference type="Proteomes" id="UP000014227"/>
    </source>
</evidence>
<dbReference type="Proteomes" id="UP000014227">
    <property type="component" value="Chromosome I"/>
</dbReference>
<evidence type="ECO:0000256" key="7">
    <source>
        <dbReference type="ARBA" id="ARBA00022475"/>
    </source>
</evidence>
<keyword evidence="9 19" id="KW-0808">Transferase</keyword>
<keyword evidence="12 19" id="KW-1133">Transmembrane helix</keyword>
<protein>
    <recommendedName>
        <fullName evidence="6 19">Adenosylcobinamide-GDP ribazoletransferase</fullName>
        <ecNumber evidence="5 19">2.7.8.26</ecNumber>
    </recommendedName>
    <alternativeName>
        <fullName evidence="16 19">Cobalamin synthase</fullName>
    </alternativeName>
    <alternativeName>
        <fullName evidence="15 19">Cobalamin-5'-phosphate synthase</fullName>
    </alternativeName>
</protein>
<feature type="transmembrane region" description="Helical" evidence="19">
    <location>
        <begin position="99"/>
        <end position="119"/>
    </location>
</feature>
<feature type="transmembrane region" description="Helical" evidence="19">
    <location>
        <begin position="24"/>
        <end position="44"/>
    </location>
</feature>
<comment type="function">
    <text evidence="14 19">Joins adenosylcobinamide-GDP and alpha-ribazole to generate adenosylcobalamin (Ado-cobalamin). Also synthesizes adenosylcobalamin 5'-phosphate from adenosylcobinamide-GDP and alpha-ribazole 5'-phosphate.</text>
</comment>
<accession>S0ESR1</accession>
<keyword evidence="13 19" id="KW-0472">Membrane</keyword>
<name>S0ESR1_CHTCT</name>
<dbReference type="STRING" id="454171.CP488_01000"/>
<comment type="cofactor">
    <cofactor evidence="1 19">
        <name>Mg(2+)</name>
        <dbReference type="ChEBI" id="CHEBI:18420"/>
    </cofactor>
</comment>
<dbReference type="NCBIfam" id="TIGR00317">
    <property type="entry name" value="cobS"/>
    <property type="match status" value="1"/>
</dbReference>
<feature type="transmembrane region" description="Helical" evidence="19">
    <location>
        <begin position="214"/>
        <end position="234"/>
    </location>
</feature>
<dbReference type="EC" id="2.7.8.26" evidence="5 19"/>
<dbReference type="PATRIC" id="fig|1303518.3.peg.159"/>
<dbReference type="HOGENOM" id="CLU_057426_1_1_0"/>
<evidence type="ECO:0000256" key="16">
    <source>
        <dbReference type="ARBA" id="ARBA00032853"/>
    </source>
</evidence>
<dbReference type="eggNOG" id="COG0368">
    <property type="taxonomic scope" value="Bacteria"/>
</dbReference>
<keyword evidence="8 19" id="KW-0169">Cobalamin biosynthesis</keyword>
<evidence type="ECO:0000256" key="6">
    <source>
        <dbReference type="ARBA" id="ARBA00015850"/>
    </source>
</evidence>
<feature type="transmembrane region" description="Helical" evidence="19">
    <location>
        <begin position="170"/>
        <end position="194"/>
    </location>
</feature>
<sequence>MMFLTRLPCARWARMHTEQMAPSLRYFPLVGLLIGVISAAAYKAALECRFSAPVGVLAAMGAAIVLTGAFHEDAFADWCDGFGAYTPEKRLEIMRDSRLGTFGVVGLFFLLAFKAALLASMPRSWVPWTLIVAPCVARWAVLATFYRSPYRAVPNSTVALFAGKVSGKELWIGTLLAATTGLIYGCVPIAGLLLGVGSASRLLAAYFVRQLGGLSGDCLGVIVALSELLTMIALSHVRPFILHFL</sequence>
<evidence type="ECO:0000256" key="11">
    <source>
        <dbReference type="ARBA" id="ARBA00022842"/>
    </source>
</evidence>
<evidence type="ECO:0000256" key="12">
    <source>
        <dbReference type="ARBA" id="ARBA00022989"/>
    </source>
</evidence>
<organism evidence="20 21">
    <name type="scientific">Chthonomonas calidirosea (strain DSM 23976 / ICMP 18418 / T49)</name>
    <dbReference type="NCBI Taxonomy" id="1303518"/>
    <lineage>
        <taxon>Bacteria</taxon>
        <taxon>Bacillati</taxon>
        <taxon>Armatimonadota</taxon>
        <taxon>Chthonomonadia</taxon>
        <taxon>Chthonomonadales</taxon>
        <taxon>Chthonomonadaceae</taxon>
        <taxon>Chthonomonas</taxon>
    </lineage>
</organism>
<dbReference type="Pfam" id="PF02654">
    <property type="entry name" value="CobS"/>
    <property type="match status" value="1"/>
</dbReference>
<dbReference type="KEGG" id="ccz:CCALI_00157"/>
<keyword evidence="10 19" id="KW-0812">Transmembrane</keyword>
<keyword evidence="21" id="KW-1185">Reference proteome</keyword>
<evidence type="ECO:0000256" key="14">
    <source>
        <dbReference type="ARBA" id="ARBA00025228"/>
    </source>
</evidence>
<comment type="catalytic activity">
    <reaction evidence="17 19">
        <text>alpha-ribazole + adenosylcob(III)inamide-GDP = adenosylcob(III)alamin + GMP + H(+)</text>
        <dbReference type="Rhea" id="RHEA:16049"/>
        <dbReference type="ChEBI" id="CHEBI:10329"/>
        <dbReference type="ChEBI" id="CHEBI:15378"/>
        <dbReference type="ChEBI" id="CHEBI:18408"/>
        <dbReference type="ChEBI" id="CHEBI:58115"/>
        <dbReference type="ChEBI" id="CHEBI:60487"/>
        <dbReference type="EC" id="2.7.8.26"/>
    </reaction>
</comment>
<evidence type="ECO:0000256" key="5">
    <source>
        <dbReference type="ARBA" id="ARBA00013200"/>
    </source>
</evidence>
<evidence type="ECO:0000256" key="4">
    <source>
        <dbReference type="ARBA" id="ARBA00010561"/>
    </source>
</evidence>
<dbReference type="GO" id="GO:0008818">
    <property type="term" value="F:cobalamin 5'-phosphate synthase activity"/>
    <property type="evidence" value="ECO:0007669"/>
    <property type="project" value="UniProtKB-UniRule"/>
</dbReference>
<dbReference type="UniPathway" id="UPA00148">
    <property type="reaction ID" value="UER00238"/>
</dbReference>
<proteinExistence type="inferred from homology"/>
<dbReference type="GO" id="GO:0005886">
    <property type="term" value="C:plasma membrane"/>
    <property type="evidence" value="ECO:0007669"/>
    <property type="project" value="UniProtKB-SubCell"/>
</dbReference>
<comment type="similarity">
    <text evidence="4 19">Belongs to the CobS family.</text>
</comment>
<dbReference type="HAMAP" id="MF_00719">
    <property type="entry name" value="CobS"/>
    <property type="match status" value="1"/>
</dbReference>
<evidence type="ECO:0000256" key="18">
    <source>
        <dbReference type="ARBA" id="ARBA00049504"/>
    </source>
</evidence>
<evidence type="ECO:0000256" key="9">
    <source>
        <dbReference type="ARBA" id="ARBA00022679"/>
    </source>
</evidence>
<dbReference type="GO" id="GO:0051073">
    <property type="term" value="F:adenosylcobinamide-GDP ribazoletransferase activity"/>
    <property type="evidence" value="ECO:0007669"/>
    <property type="project" value="UniProtKB-UniRule"/>
</dbReference>
<dbReference type="InterPro" id="IPR003805">
    <property type="entry name" value="CobS"/>
</dbReference>